<feature type="chain" id="PRO_5013005142" evidence="1">
    <location>
        <begin position="16"/>
        <end position="125"/>
    </location>
</feature>
<keyword evidence="1" id="KW-0732">Signal</keyword>
<reference evidence="2" key="1">
    <citation type="submission" date="2017-05" db="UniProtKB">
        <authorList>
            <consortium name="EnsemblMetazoa"/>
        </authorList>
    </citation>
    <scope>IDENTIFICATION</scope>
</reference>
<accession>A0A1X7SUD7</accession>
<evidence type="ECO:0000256" key="1">
    <source>
        <dbReference type="SAM" id="SignalP"/>
    </source>
</evidence>
<proteinExistence type="predicted"/>
<sequence>MSIWLLLLLLELIIALELSAFLISNVLAKDLTGHRKKRRNSDYYSRLLLKYEENMNLRLLKWPQKNHALNPYYVTKKCKRWYNKNKGLKNYKSRKYFTVSYDLIPAHKIIVITICSKKLFPKCSF</sequence>
<name>A0A1X7SUD7_AMPQE</name>
<protein>
    <submittedName>
        <fullName evidence="2">Uncharacterized protein</fullName>
    </submittedName>
</protein>
<feature type="signal peptide" evidence="1">
    <location>
        <begin position="1"/>
        <end position="15"/>
    </location>
</feature>
<evidence type="ECO:0000313" key="2">
    <source>
        <dbReference type="EnsemblMetazoa" id="Aqu2.1.05693_001"/>
    </source>
</evidence>
<dbReference type="EnsemblMetazoa" id="Aqu2.1.05693_001">
    <property type="protein sequence ID" value="Aqu2.1.05693_001"/>
    <property type="gene ID" value="Aqu2.1.05693"/>
</dbReference>
<dbReference type="AlphaFoldDB" id="A0A1X7SUD7"/>
<organism evidence="2">
    <name type="scientific">Amphimedon queenslandica</name>
    <name type="common">Sponge</name>
    <dbReference type="NCBI Taxonomy" id="400682"/>
    <lineage>
        <taxon>Eukaryota</taxon>
        <taxon>Metazoa</taxon>
        <taxon>Porifera</taxon>
        <taxon>Demospongiae</taxon>
        <taxon>Heteroscleromorpha</taxon>
        <taxon>Haplosclerida</taxon>
        <taxon>Niphatidae</taxon>
        <taxon>Amphimedon</taxon>
    </lineage>
</organism>
<dbReference type="InParanoid" id="A0A1X7SUD7"/>